<dbReference type="PATRIC" id="fig|1227363.6.peg.472"/>
<evidence type="ECO:0008006" key="4">
    <source>
        <dbReference type="Google" id="ProtNLM"/>
    </source>
</evidence>
<dbReference type="RefSeq" id="WP_009552338.1">
    <property type="nucleotide sequence ID" value="NZ_ANAG01000007.1"/>
</dbReference>
<accession>M5J6H1</accession>
<evidence type="ECO:0000313" key="2">
    <source>
        <dbReference type="EMBL" id="EKW99395.1"/>
    </source>
</evidence>
<keyword evidence="1" id="KW-0175">Coiled coil</keyword>
<dbReference type="AlphaFoldDB" id="M5J6H1"/>
<name>M5J6H1_9LACO</name>
<evidence type="ECO:0000256" key="1">
    <source>
        <dbReference type="SAM" id="Coils"/>
    </source>
</evidence>
<dbReference type="InterPro" id="IPR021739">
    <property type="entry name" value="SaV-like"/>
</dbReference>
<sequence>MNIQAIKQVIESASQKIDEFNTKATNMRTEEGKGLCEAWVYLYEAGIEALKKLAGNEGKGIKEIKPSHYAQGEFELFDMMEAVYPIEQVVGFYKLNAIKYLTRFEQKNGIEDLYKALTYIKRLIEFKKNGVRVKKVG</sequence>
<keyword evidence="3" id="KW-1185">Reference proteome</keyword>
<evidence type="ECO:0000313" key="3">
    <source>
        <dbReference type="Proteomes" id="UP000011912"/>
    </source>
</evidence>
<gene>
    <name evidence="2" type="ORF">D271_02409</name>
</gene>
<dbReference type="EMBL" id="ANAG01000007">
    <property type="protein sequence ID" value="EKW99395.1"/>
    <property type="molecule type" value="Genomic_DNA"/>
</dbReference>
<organism evidence="2 3">
    <name type="scientific">Ligilactobacillus saerimneri 30a</name>
    <dbReference type="NCBI Taxonomy" id="1227363"/>
    <lineage>
        <taxon>Bacteria</taxon>
        <taxon>Bacillati</taxon>
        <taxon>Bacillota</taxon>
        <taxon>Bacilli</taxon>
        <taxon>Lactobacillales</taxon>
        <taxon>Lactobacillaceae</taxon>
        <taxon>Ligilactobacillus</taxon>
    </lineage>
</organism>
<dbReference type="Proteomes" id="UP000011912">
    <property type="component" value="Unassembled WGS sequence"/>
</dbReference>
<proteinExistence type="predicted"/>
<dbReference type="STRING" id="1227363.D271_02409"/>
<dbReference type="Pfam" id="PF11753">
    <property type="entry name" value="DUF3310"/>
    <property type="match status" value="1"/>
</dbReference>
<reference evidence="2 3" key="1">
    <citation type="journal article" date="2013" name="Genome Announc.">
        <title>Genome Sequence of Lactobacillus saerimneri 30a (Formerly Lactobacillus sp. Strain 30a), a Reference Lactic Acid Bacterium Strain Producing Biogenic Amines.</title>
        <authorList>
            <person name="Romano A."/>
            <person name="Trip H."/>
            <person name="Campbell-Sills H."/>
            <person name="Bouchez O."/>
            <person name="Sherman D."/>
            <person name="Lolkema J.S."/>
            <person name="Lucas P.M."/>
        </authorList>
    </citation>
    <scope>NUCLEOTIDE SEQUENCE [LARGE SCALE GENOMIC DNA]</scope>
    <source>
        <strain evidence="2 3">30a</strain>
    </source>
</reference>
<comment type="caution">
    <text evidence="2">The sequence shown here is derived from an EMBL/GenBank/DDBJ whole genome shotgun (WGS) entry which is preliminary data.</text>
</comment>
<protein>
    <recommendedName>
        <fullName evidence="4">DUF3310 domain-containing protein</fullName>
    </recommendedName>
</protein>
<feature type="coiled-coil region" evidence="1">
    <location>
        <begin position="3"/>
        <end position="30"/>
    </location>
</feature>